<gene>
    <name evidence="10" type="primary">asnB</name>
    <name evidence="10" type="ORF">ACFPPD_13345</name>
</gene>
<dbReference type="InterPro" id="IPR029055">
    <property type="entry name" value="Ntn_hydrolases_N"/>
</dbReference>
<evidence type="ECO:0000256" key="4">
    <source>
        <dbReference type="ARBA" id="ARBA00022741"/>
    </source>
</evidence>
<organism evidence="10 11">
    <name type="scientific">Cohnella suwonensis</name>
    <dbReference type="NCBI Taxonomy" id="696072"/>
    <lineage>
        <taxon>Bacteria</taxon>
        <taxon>Bacillati</taxon>
        <taxon>Bacillota</taxon>
        <taxon>Bacilli</taxon>
        <taxon>Bacillales</taxon>
        <taxon>Paenibacillaceae</taxon>
        <taxon>Cohnella</taxon>
    </lineage>
</organism>
<evidence type="ECO:0000256" key="2">
    <source>
        <dbReference type="ARBA" id="ARBA00005752"/>
    </source>
</evidence>
<reference evidence="11" key="1">
    <citation type="journal article" date="2019" name="Int. J. Syst. Evol. Microbiol.">
        <title>The Global Catalogue of Microorganisms (GCM) 10K type strain sequencing project: providing services to taxonomists for standard genome sequencing and annotation.</title>
        <authorList>
            <consortium name="The Broad Institute Genomics Platform"/>
            <consortium name="The Broad Institute Genome Sequencing Center for Infectious Disease"/>
            <person name="Wu L."/>
            <person name="Ma J."/>
        </authorList>
    </citation>
    <scope>NUCLEOTIDE SEQUENCE [LARGE SCALE GENOMIC DNA]</scope>
    <source>
        <strain evidence="11">CCUG 57113</strain>
    </source>
</reference>
<dbReference type="Gene3D" id="3.40.50.620">
    <property type="entry name" value="HUPs"/>
    <property type="match status" value="1"/>
</dbReference>
<dbReference type="InterPro" id="IPR014729">
    <property type="entry name" value="Rossmann-like_a/b/a_fold"/>
</dbReference>
<dbReference type="PIRSF" id="PIRSF001589">
    <property type="entry name" value="Asn_synthetase_glu-h"/>
    <property type="match status" value="1"/>
</dbReference>
<evidence type="ECO:0000313" key="11">
    <source>
        <dbReference type="Proteomes" id="UP001596105"/>
    </source>
</evidence>
<protein>
    <recommendedName>
        <fullName evidence="3">asparagine synthase (glutamine-hydrolyzing)</fullName>
        <ecNumber evidence="3">6.3.5.4</ecNumber>
    </recommendedName>
</protein>
<evidence type="ECO:0000259" key="9">
    <source>
        <dbReference type="PROSITE" id="PS51278"/>
    </source>
</evidence>
<dbReference type="RefSeq" id="WP_209745362.1">
    <property type="nucleotide sequence ID" value="NZ_JBHSMH010000041.1"/>
</dbReference>
<keyword evidence="4" id="KW-0547">Nucleotide-binding</keyword>
<dbReference type="GO" id="GO:0004066">
    <property type="term" value="F:asparagine synthase (glutamine-hydrolyzing) activity"/>
    <property type="evidence" value="ECO:0007669"/>
    <property type="project" value="UniProtKB-EC"/>
</dbReference>
<keyword evidence="5" id="KW-0067">ATP-binding</keyword>
<dbReference type="InterPro" id="IPR017932">
    <property type="entry name" value="GATase_2_dom"/>
</dbReference>
<dbReference type="SUPFAM" id="SSF56235">
    <property type="entry name" value="N-terminal nucleophile aminohydrolases (Ntn hydrolases)"/>
    <property type="match status" value="1"/>
</dbReference>
<dbReference type="PANTHER" id="PTHR43284:SF1">
    <property type="entry name" value="ASPARAGINE SYNTHETASE"/>
    <property type="match status" value="1"/>
</dbReference>
<comment type="catalytic activity">
    <reaction evidence="8">
        <text>L-aspartate + L-glutamine + ATP + H2O = L-asparagine + L-glutamate + AMP + diphosphate + H(+)</text>
        <dbReference type="Rhea" id="RHEA:12228"/>
        <dbReference type="ChEBI" id="CHEBI:15377"/>
        <dbReference type="ChEBI" id="CHEBI:15378"/>
        <dbReference type="ChEBI" id="CHEBI:29985"/>
        <dbReference type="ChEBI" id="CHEBI:29991"/>
        <dbReference type="ChEBI" id="CHEBI:30616"/>
        <dbReference type="ChEBI" id="CHEBI:33019"/>
        <dbReference type="ChEBI" id="CHEBI:58048"/>
        <dbReference type="ChEBI" id="CHEBI:58359"/>
        <dbReference type="ChEBI" id="CHEBI:456215"/>
        <dbReference type="EC" id="6.3.5.4"/>
    </reaction>
</comment>
<dbReference type="Pfam" id="PF00733">
    <property type="entry name" value="Asn_synthase"/>
    <property type="match status" value="1"/>
</dbReference>
<dbReference type="Proteomes" id="UP001596105">
    <property type="component" value="Unassembled WGS sequence"/>
</dbReference>
<feature type="domain" description="Glutamine amidotransferase type-2" evidence="9">
    <location>
        <begin position="2"/>
        <end position="214"/>
    </location>
</feature>
<dbReference type="InterPro" id="IPR001962">
    <property type="entry name" value="Asn_synthase"/>
</dbReference>
<dbReference type="PANTHER" id="PTHR43284">
    <property type="entry name" value="ASPARAGINE SYNTHETASE (GLUTAMINE-HYDROLYZING)"/>
    <property type="match status" value="1"/>
</dbReference>
<dbReference type="InterPro" id="IPR006426">
    <property type="entry name" value="Asn_synth_AEB"/>
</dbReference>
<keyword evidence="10" id="KW-0436">Ligase</keyword>
<name>A0ABW0LXL1_9BACL</name>
<evidence type="ECO:0000256" key="1">
    <source>
        <dbReference type="ARBA" id="ARBA00005187"/>
    </source>
</evidence>
<dbReference type="CDD" id="cd01991">
    <property type="entry name" value="Asn_synthase_B_C"/>
    <property type="match status" value="1"/>
</dbReference>
<dbReference type="Pfam" id="PF13537">
    <property type="entry name" value="GATase_7"/>
    <property type="match status" value="1"/>
</dbReference>
<evidence type="ECO:0000256" key="3">
    <source>
        <dbReference type="ARBA" id="ARBA00012737"/>
    </source>
</evidence>
<dbReference type="InterPro" id="IPR051786">
    <property type="entry name" value="ASN_synthetase/amidase"/>
</dbReference>
<sequence>MCGIAGIYSKDSGSDSGLIVEQMMNSLRHRGPDDEGIYRKEHICLGHRRLSILDLSDAGRQPMSTMEKRHWIVFNGEIYNYIELRAELTELGCSFQTGTDTEVILQAYIIWGRNCLQRFNGMWSFAIWDEDKQELFCARDRFGVKPFVYHYDSEQFVFASEIKALLRHPRIKPEANLQSVYDFIIYARANHTNDSFFKGIHQLPGAHYCVVNKHGMRLERYWDISERNVFEGTLEQSADEFYRIFEDAVRLRFRSDVEVGSCLSGGLDSSSIVCVADKLIAQGEIETENKLHTFSLISPFGQYDESQWIDIVRAQTNIKSDFTSPTEQDLLDKLKELIYTQEEPFGSTSIFGQYVVMQLIHQHGIKVTLDGQGADEMLAGYLGYADSYFADLYLSGNHFELYKQVDIYCAKHKLTSSIAIDRAKKLVETGRLGRHIEANAKYLAPKFAQTYYKEISPERKFPSFLQNQMYHDLVSFSIPAYLRHEDRNSMAFSIESRLPFLDYRLVEFVFSLPPEMKLHDSVTKVILRKAMQGVIPEKIENRQDKMGFVTPEAIWFRGGLRPMLDSLFYSEEIESRNIFDIETIRKEWENFKVGTRNDSFLIWRIASVELWYRTFIDYHD</sequence>
<keyword evidence="6" id="KW-0028">Amino-acid biosynthesis</keyword>
<keyword evidence="6" id="KW-0061">Asparagine biosynthesis</keyword>
<evidence type="ECO:0000256" key="7">
    <source>
        <dbReference type="ARBA" id="ARBA00022962"/>
    </source>
</evidence>
<comment type="pathway">
    <text evidence="1">Amino-acid biosynthesis; L-asparagine biosynthesis; L-asparagine from L-aspartate (L-Gln route): step 1/1.</text>
</comment>
<evidence type="ECO:0000256" key="8">
    <source>
        <dbReference type="ARBA" id="ARBA00048741"/>
    </source>
</evidence>
<dbReference type="InterPro" id="IPR033738">
    <property type="entry name" value="AsnB_N"/>
</dbReference>
<dbReference type="NCBIfam" id="TIGR01536">
    <property type="entry name" value="asn_synth_AEB"/>
    <property type="match status" value="1"/>
</dbReference>
<dbReference type="CDD" id="cd00712">
    <property type="entry name" value="AsnB"/>
    <property type="match status" value="1"/>
</dbReference>
<dbReference type="EMBL" id="JBHSMH010000041">
    <property type="protein sequence ID" value="MFC5469712.1"/>
    <property type="molecule type" value="Genomic_DNA"/>
</dbReference>
<dbReference type="SUPFAM" id="SSF52402">
    <property type="entry name" value="Adenine nucleotide alpha hydrolases-like"/>
    <property type="match status" value="1"/>
</dbReference>
<evidence type="ECO:0000256" key="6">
    <source>
        <dbReference type="ARBA" id="ARBA00022888"/>
    </source>
</evidence>
<dbReference type="EC" id="6.3.5.4" evidence="3"/>
<evidence type="ECO:0000256" key="5">
    <source>
        <dbReference type="ARBA" id="ARBA00022840"/>
    </source>
</evidence>
<evidence type="ECO:0000313" key="10">
    <source>
        <dbReference type="EMBL" id="MFC5469712.1"/>
    </source>
</evidence>
<keyword evidence="7" id="KW-0315">Glutamine amidotransferase</keyword>
<proteinExistence type="inferred from homology"/>
<dbReference type="Gene3D" id="3.60.20.10">
    <property type="entry name" value="Glutamine Phosphoribosylpyrophosphate, subunit 1, domain 1"/>
    <property type="match status" value="1"/>
</dbReference>
<comment type="similarity">
    <text evidence="2">Belongs to the asparagine synthetase family.</text>
</comment>
<comment type="caution">
    <text evidence="10">The sequence shown here is derived from an EMBL/GenBank/DDBJ whole genome shotgun (WGS) entry which is preliminary data.</text>
</comment>
<accession>A0ABW0LXL1</accession>
<dbReference type="PROSITE" id="PS51278">
    <property type="entry name" value="GATASE_TYPE_2"/>
    <property type="match status" value="1"/>
</dbReference>
<keyword evidence="11" id="KW-1185">Reference proteome</keyword>